<evidence type="ECO:0000259" key="3">
    <source>
        <dbReference type="Pfam" id="PF13649"/>
    </source>
</evidence>
<keyword evidence="5" id="KW-1185">Reference proteome</keyword>
<dbReference type="Gene3D" id="2.20.25.110">
    <property type="entry name" value="S-adenosyl-L-methionine-dependent methyltransferases"/>
    <property type="match status" value="1"/>
</dbReference>
<feature type="domain" description="Methyltransferase" evidence="3">
    <location>
        <begin position="63"/>
        <end position="158"/>
    </location>
</feature>
<comment type="caution">
    <text evidence="4">The sequence shown here is derived from an EMBL/GenBank/DDBJ whole genome shotgun (WGS) entry which is preliminary data.</text>
</comment>
<dbReference type="Gene3D" id="3.40.50.150">
    <property type="entry name" value="Vaccinia Virus protein VP39"/>
    <property type="match status" value="1"/>
</dbReference>
<evidence type="ECO:0000256" key="1">
    <source>
        <dbReference type="ARBA" id="ARBA00022603"/>
    </source>
</evidence>
<evidence type="ECO:0000256" key="2">
    <source>
        <dbReference type="ARBA" id="ARBA00022679"/>
    </source>
</evidence>
<dbReference type="Proteomes" id="UP000272481">
    <property type="component" value="Unassembled WGS sequence"/>
</dbReference>
<dbReference type="PANTHER" id="PTHR43861">
    <property type="entry name" value="TRANS-ACONITATE 2-METHYLTRANSFERASE-RELATED"/>
    <property type="match status" value="1"/>
</dbReference>
<dbReference type="GO" id="GO:0032259">
    <property type="term" value="P:methylation"/>
    <property type="evidence" value="ECO:0007669"/>
    <property type="project" value="UniProtKB-KW"/>
</dbReference>
<gene>
    <name evidence="4" type="ORF">EJA12_07945</name>
</gene>
<protein>
    <submittedName>
        <fullName evidence="4">Class I SAM-dependent methyltransferase</fullName>
    </submittedName>
</protein>
<dbReference type="SUPFAM" id="SSF53335">
    <property type="entry name" value="S-adenosyl-L-methionine-dependent methyltransferases"/>
    <property type="match status" value="1"/>
</dbReference>
<dbReference type="InterPro" id="IPR041698">
    <property type="entry name" value="Methyltransf_25"/>
</dbReference>
<name>A0ABX9ZD13_9BACL</name>
<dbReference type="InterPro" id="IPR029063">
    <property type="entry name" value="SAM-dependent_MTases_sf"/>
</dbReference>
<keyword evidence="2" id="KW-0808">Transferase</keyword>
<accession>A0ABX9ZD13</accession>
<evidence type="ECO:0000313" key="4">
    <source>
        <dbReference type="EMBL" id="RSK31907.1"/>
    </source>
</evidence>
<dbReference type="CDD" id="cd02440">
    <property type="entry name" value="AdoMet_MTases"/>
    <property type="match status" value="1"/>
</dbReference>
<keyword evidence="1 4" id="KW-0489">Methyltransferase</keyword>
<dbReference type="PANTHER" id="PTHR43861:SF1">
    <property type="entry name" value="TRANS-ACONITATE 2-METHYLTRANSFERASE"/>
    <property type="match status" value="1"/>
</dbReference>
<organism evidence="4 5">
    <name type="scientific">Bhargavaea beijingensis</name>
    <dbReference type="NCBI Taxonomy" id="426756"/>
    <lineage>
        <taxon>Bacteria</taxon>
        <taxon>Bacillati</taxon>
        <taxon>Bacillota</taxon>
        <taxon>Bacilli</taxon>
        <taxon>Bacillales</taxon>
        <taxon>Caryophanaceae</taxon>
        <taxon>Bhargavaea</taxon>
    </lineage>
</organism>
<proteinExistence type="predicted"/>
<reference evidence="4 5" key="1">
    <citation type="submission" date="2018-12" db="EMBL/GenBank/DDBJ databases">
        <title>Comparitive functional genomics of dry heat resistant strains isolated from the viking spacecraft.</title>
        <authorList>
            <person name="Seuylemezian A."/>
            <person name="Vaishampayan P."/>
        </authorList>
    </citation>
    <scope>NUCLEOTIDE SEQUENCE [LARGE SCALE GENOMIC DNA]</scope>
    <source>
        <strain evidence="4 5">M6-11</strain>
    </source>
</reference>
<evidence type="ECO:0000313" key="5">
    <source>
        <dbReference type="Proteomes" id="UP000272481"/>
    </source>
</evidence>
<dbReference type="Pfam" id="PF13649">
    <property type="entry name" value="Methyltransf_25"/>
    <property type="match status" value="1"/>
</dbReference>
<dbReference type="GO" id="GO:0008168">
    <property type="term" value="F:methyltransferase activity"/>
    <property type="evidence" value="ECO:0007669"/>
    <property type="project" value="UniProtKB-KW"/>
</dbReference>
<dbReference type="EMBL" id="RWGW01000011">
    <property type="protein sequence ID" value="RSK31907.1"/>
    <property type="molecule type" value="Genomic_DNA"/>
</dbReference>
<sequence length="272" mass="31093">MSIFTFIHSIMEISGGIWGRDFMKTTDNLEKYEDPLQYDRQYGGYDADIRFILGNLPPAGSTVIDLACGTGRITLPLAEAGNEVTGVDLHDGMLARAREKAAQQGLSVRFFRQDCRALDLPFTAPLIVMAGNSFQHFLTNKDQDRMLESVRRHIEPGGRFIFDARNPVLSELAEPDRYEEIVESGGRKIREVHTETYDPVTQILHCWTEKFTEDGTPLGRDGLSLRYTYPRELERLLRQHGFQMEQMYGDWSGRPFEAESGQFVCICKREKQ</sequence>